<keyword evidence="1" id="KW-1133">Transmembrane helix</keyword>
<organism evidence="3 4">
    <name type="scientific">Hyphomicrobium album</name>
    <dbReference type="NCBI Taxonomy" id="2665159"/>
    <lineage>
        <taxon>Bacteria</taxon>
        <taxon>Pseudomonadati</taxon>
        <taxon>Pseudomonadota</taxon>
        <taxon>Alphaproteobacteria</taxon>
        <taxon>Hyphomicrobiales</taxon>
        <taxon>Hyphomicrobiaceae</taxon>
        <taxon>Hyphomicrobium</taxon>
    </lineage>
</organism>
<dbReference type="PANTHER" id="PTHR40124:SF1">
    <property type="entry name" value="DISAGGREGATASE RELATED REPEAT PROTEIN"/>
    <property type="match status" value="1"/>
</dbReference>
<accession>A0A6I3KMY2</accession>
<proteinExistence type="predicted"/>
<reference evidence="3 4" key="1">
    <citation type="submission" date="2019-11" db="EMBL/GenBank/DDBJ databases">
        <title>Identification of a novel strain.</title>
        <authorList>
            <person name="Xu Q."/>
            <person name="Wang G."/>
        </authorList>
    </citation>
    <scope>NUCLEOTIDE SEQUENCE [LARGE SCALE GENOMIC DNA]</scope>
    <source>
        <strain evidence="4">xq</strain>
    </source>
</reference>
<dbReference type="InterPro" id="IPR048958">
    <property type="entry name" value="Polysacc_lyase_14"/>
</dbReference>
<name>A0A6I3KMY2_9HYPH</name>
<gene>
    <name evidence="3" type="ORF">GIW81_12295</name>
</gene>
<protein>
    <recommendedName>
        <fullName evidence="2">Polysaccharide lyase 14 domain-containing protein</fullName>
    </recommendedName>
</protein>
<keyword evidence="4" id="KW-1185">Reference proteome</keyword>
<dbReference type="Proteomes" id="UP000440694">
    <property type="component" value="Unassembled WGS sequence"/>
</dbReference>
<dbReference type="EMBL" id="WMBQ01000002">
    <property type="protein sequence ID" value="MTD95112.1"/>
    <property type="molecule type" value="Genomic_DNA"/>
</dbReference>
<evidence type="ECO:0000259" key="2">
    <source>
        <dbReference type="Pfam" id="PF21294"/>
    </source>
</evidence>
<evidence type="ECO:0000256" key="1">
    <source>
        <dbReference type="SAM" id="Phobius"/>
    </source>
</evidence>
<keyword evidence="1" id="KW-0812">Transmembrane</keyword>
<evidence type="ECO:0000313" key="4">
    <source>
        <dbReference type="Proteomes" id="UP000440694"/>
    </source>
</evidence>
<dbReference type="PANTHER" id="PTHR40124">
    <property type="match status" value="1"/>
</dbReference>
<comment type="caution">
    <text evidence="3">The sequence shown here is derived from an EMBL/GenBank/DDBJ whole genome shotgun (WGS) entry which is preliminary data.</text>
</comment>
<dbReference type="Gene3D" id="2.60.120.200">
    <property type="match status" value="1"/>
</dbReference>
<feature type="domain" description="Polysaccharide lyase 14" evidence="2">
    <location>
        <begin position="103"/>
        <end position="157"/>
    </location>
</feature>
<evidence type="ECO:0000313" key="3">
    <source>
        <dbReference type="EMBL" id="MTD95112.1"/>
    </source>
</evidence>
<keyword evidence="1" id="KW-0472">Membrane</keyword>
<sequence length="278" mass="29704">MHGKNLNLLINAGGAFLVLFVVGYVVWSAFNTEQSQSCTARYPAARRFSLQSASGKPLTAAELQARAGLRDLGVVNNAAVVVVDGGPSPEALEVKLRKLPGDADKTDTVRNGIEFHWSPPGIEAATSACMSYSVWLPADFHYGGGGFLPGVIGGERGTSPREGNVRLTVTPEWSGEGQPMLMATVPGGEDRRVQSSGRPLPLDRWIRMDLEVVLNKPGEPDGAVRLWVDGSLTLDADGIVLRSDDKTSLMGVLAAAGYRRSPEMPGLLRLSPLDIAWK</sequence>
<feature type="transmembrane region" description="Helical" evidence="1">
    <location>
        <begin position="7"/>
        <end position="30"/>
    </location>
</feature>
<dbReference type="AlphaFoldDB" id="A0A6I3KMY2"/>
<dbReference type="Pfam" id="PF21294">
    <property type="entry name" value="Polysacc_lyase_14"/>
    <property type="match status" value="1"/>
</dbReference>